<dbReference type="Proteomes" id="UP000033699">
    <property type="component" value="Unassembled WGS sequence"/>
</dbReference>
<sequence>MGLFVGLFFASGLALLVAGLGHRAAVRELYLAEREAGEGESVERLYELACLARHVGETALLLMHERGDLVASRSGDVTVTRRKLKGDFEAAVVASVGQVRTRDLLHVVAEVEAGSAVAALRCRLTRRGLLQDGNLYLRAATAAARLRLVLGLSMTAGVVAVCWMVADGGNGLPAALAFEALCCAVVLFVRRHRPHRRHTTALGDRVLARARAQARWRDTWGSVAFGGLNALPPEHELRLALAASQARAQAVREAAVAAARARRAARASEGGHDGGGVGGACGGAGCGGGGCGGGGCGGGCGGGM</sequence>
<evidence type="ECO:0000313" key="2">
    <source>
        <dbReference type="EMBL" id="KJS63332.1"/>
    </source>
</evidence>
<evidence type="ECO:0000313" key="3">
    <source>
        <dbReference type="Proteomes" id="UP000033699"/>
    </source>
</evidence>
<name>A0A0F2TNM4_STRR3</name>
<organism evidence="2 3">
    <name type="scientific">Streptomyces rubellomurinus (strain ATCC 31215)</name>
    <dbReference type="NCBI Taxonomy" id="359131"/>
    <lineage>
        <taxon>Bacteria</taxon>
        <taxon>Bacillati</taxon>
        <taxon>Actinomycetota</taxon>
        <taxon>Actinomycetes</taxon>
        <taxon>Kitasatosporales</taxon>
        <taxon>Streptomycetaceae</taxon>
        <taxon>Streptomyces</taxon>
    </lineage>
</organism>
<protein>
    <submittedName>
        <fullName evidence="2">Uncharacterized protein</fullName>
    </submittedName>
</protein>
<keyword evidence="1" id="KW-0472">Membrane</keyword>
<feature type="transmembrane region" description="Helical" evidence="1">
    <location>
        <begin position="145"/>
        <end position="166"/>
    </location>
</feature>
<proteinExistence type="predicted"/>
<dbReference type="AlphaFoldDB" id="A0A0F2TNM4"/>
<keyword evidence="1" id="KW-1133">Transmembrane helix</keyword>
<dbReference type="PATRIC" id="fig|359131.3.peg.3894"/>
<reference evidence="2 3" key="1">
    <citation type="submission" date="2015-02" db="EMBL/GenBank/DDBJ databases">
        <authorList>
            <person name="Ju K.-S."/>
            <person name="Doroghazi J.R."/>
            <person name="Metcalf W."/>
        </authorList>
    </citation>
    <scope>NUCLEOTIDE SEQUENCE [LARGE SCALE GENOMIC DNA]</scope>
    <source>
        <strain evidence="2 3">ATCC 31215</strain>
    </source>
</reference>
<feature type="transmembrane region" description="Helical" evidence="1">
    <location>
        <begin position="172"/>
        <end position="189"/>
    </location>
</feature>
<comment type="caution">
    <text evidence="2">The sequence shown here is derived from an EMBL/GenBank/DDBJ whole genome shotgun (WGS) entry which is preliminary data.</text>
</comment>
<evidence type="ECO:0000256" key="1">
    <source>
        <dbReference type="SAM" id="Phobius"/>
    </source>
</evidence>
<keyword evidence="3" id="KW-1185">Reference proteome</keyword>
<accession>A0A0F2TNM4</accession>
<keyword evidence="1" id="KW-0812">Transmembrane</keyword>
<dbReference type="EMBL" id="JZKH01000004">
    <property type="protein sequence ID" value="KJS63332.1"/>
    <property type="molecule type" value="Genomic_DNA"/>
</dbReference>
<gene>
    <name evidence="2" type="ORF">VM95_03825</name>
</gene>